<evidence type="ECO:0000256" key="1">
    <source>
        <dbReference type="SAM" id="Phobius"/>
    </source>
</evidence>
<dbReference type="Proteomes" id="UP000314294">
    <property type="component" value="Unassembled WGS sequence"/>
</dbReference>
<evidence type="ECO:0000313" key="2">
    <source>
        <dbReference type="EMBL" id="TNN57417.1"/>
    </source>
</evidence>
<keyword evidence="1" id="KW-0472">Membrane</keyword>
<dbReference type="AlphaFoldDB" id="A0A4Z2GUW1"/>
<dbReference type="EMBL" id="SRLO01000406">
    <property type="protein sequence ID" value="TNN57417.1"/>
    <property type="molecule type" value="Genomic_DNA"/>
</dbReference>
<protein>
    <submittedName>
        <fullName evidence="2">Uncharacterized protein</fullName>
    </submittedName>
</protein>
<proteinExistence type="predicted"/>
<keyword evidence="1" id="KW-0812">Transmembrane</keyword>
<gene>
    <name evidence="2" type="ORF">EYF80_032386</name>
</gene>
<keyword evidence="3" id="KW-1185">Reference proteome</keyword>
<comment type="caution">
    <text evidence="2">The sequence shown here is derived from an EMBL/GenBank/DDBJ whole genome shotgun (WGS) entry which is preliminary data.</text>
</comment>
<sequence length="250" mass="28204">MGGKLLSEDLGQIHRTNATKEDQVEFRHKQLAVLGARDSLSSFEAEALRETLEWRTGVTSADFVLLVVVTLLVLSVLAGVHVNKSNRNLANLQIRKRDRKVTRTREQVEFHCIILDVSFGFTVGYQFSIFIEAQQRKVKDWWMLARGRSRYWTQGYGLASAKEIHKRCPFILEFGLSGQLFDSIHSLSLSCHGSQRVLVTAAAEGVLRESGWPRPTLGRATRTSVSTPSYSSQEDYLMCRCAEQDQGVCH</sequence>
<accession>A0A4Z2GUW1</accession>
<reference evidence="2 3" key="1">
    <citation type="submission" date="2019-03" db="EMBL/GenBank/DDBJ databases">
        <title>First draft genome of Liparis tanakae, snailfish: a comprehensive survey of snailfish specific genes.</title>
        <authorList>
            <person name="Kim W."/>
            <person name="Song I."/>
            <person name="Jeong J.-H."/>
            <person name="Kim D."/>
            <person name="Kim S."/>
            <person name="Ryu S."/>
            <person name="Song J.Y."/>
            <person name="Lee S.K."/>
        </authorList>
    </citation>
    <scope>NUCLEOTIDE SEQUENCE [LARGE SCALE GENOMIC DNA]</scope>
    <source>
        <tissue evidence="2">Muscle</tissue>
    </source>
</reference>
<keyword evidence="1" id="KW-1133">Transmembrane helix</keyword>
<name>A0A4Z2GUW1_9TELE</name>
<organism evidence="2 3">
    <name type="scientific">Liparis tanakae</name>
    <name type="common">Tanaka's snailfish</name>
    <dbReference type="NCBI Taxonomy" id="230148"/>
    <lineage>
        <taxon>Eukaryota</taxon>
        <taxon>Metazoa</taxon>
        <taxon>Chordata</taxon>
        <taxon>Craniata</taxon>
        <taxon>Vertebrata</taxon>
        <taxon>Euteleostomi</taxon>
        <taxon>Actinopterygii</taxon>
        <taxon>Neopterygii</taxon>
        <taxon>Teleostei</taxon>
        <taxon>Neoteleostei</taxon>
        <taxon>Acanthomorphata</taxon>
        <taxon>Eupercaria</taxon>
        <taxon>Perciformes</taxon>
        <taxon>Cottioidei</taxon>
        <taxon>Cottales</taxon>
        <taxon>Liparidae</taxon>
        <taxon>Liparis</taxon>
    </lineage>
</organism>
<evidence type="ECO:0000313" key="3">
    <source>
        <dbReference type="Proteomes" id="UP000314294"/>
    </source>
</evidence>
<feature type="transmembrane region" description="Helical" evidence="1">
    <location>
        <begin position="63"/>
        <end position="82"/>
    </location>
</feature>